<feature type="chain" id="PRO_5037618021" evidence="1">
    <location>
        <begin position="25"/>
        <end position="213"/>
    </location>
</feature>
<dbReference type="EMBL" id="JACRVF010000003">
    <property type="protein sequence ID" value="MBC5993490.1"/>
    <property type="molecule type" value="Genomic_DNA"/>
</dbReference>
<dbReference type="Proteomes" id="UP000603640">
    <property type="component" value="Unassembled WGS sequence"/>
</dbReference>
<reference evidence="2" key="1">
    <citation type="submission" date="2020-08" db="EMBL/GenBank/DDBJ databases">
        <title>Pontibacter sp. SD6 16S ribosomal RNA gene Genome sequencing and assembly.</title>
        <authorList>
            <person name="Kang M."/>
        </authorList>
    </citation>
    <scope>NUCLEOTIDE SEQUENCE</scope>
    <source>
        <strain evidence="2">SD6</strain>
    </source>
</reference>
<proteinExistence type="predicted"/>
<name>A0A923SNS8_9BACT</name>
<feature type="signal peptide" evidence="1">
    <location>
        <begin position="1"/>
        <end position="24"/>
    </location>
</feature>
<dbReference type="AlphaFoldDB" id="A0A923SNS8"/>
<gene>
    <name evidence="2" type="ORF">H8S84_11645</name>
</gene>
<organism evidence="2 3">
    <name type="scientific">Pontibacter cellulosilyticus</name>
    <dbReference type="NCBI Taxonomy" id="1720253"/>
    <lineage>
        <taxon>Bacteria</taxon>
        <taxon>Pseudomonadati</taxon>
        <taxon>Bacteroidota</taxon>
        <taxon>Cytophagia</taxon>
        <taxon>Cytophagales</taxon>
        <taxon>Hymenobacteraceae</taxon>
        <taxon>Pontibacter</taxon>
    </lineage>
</organism>
<dbReference type="RefSeq" id="WP_187067515.1">
    <property type="nucleotide sequence ID" value="NZ_JACRVF010000003.1"/>
</dbReference>
<accession>A0A923SNS8</accession>
<evidence type="ECO:0000313" key="3">
    <source>
        <dbReference type="Proteomes" id="UP000603640"/>
    </source>
</evidence>
<keyword evidence="1" id="KW-0732">Signal</keyword>
<evidence type="ECO:0000313" key="2">
    <source>
        <dbReference type="EMBL" id="MBC5993490.1"/>
    </source>
</evidence>
<evidence type="ECO:0000256" key="1">
    <source>
        <dbReference type="SAM" id="SignalP"/>
    </source>
</evidence>
<sequence length="213" mass="25225">MIRSTFTKWAFAIAFSVMAFGAQAQATTQLEKDLAAFRSWMQHKAGLADSTIRKEWPTVKKEYRQLTYSLDQNTRKMSDKSREEYGEMKSQYKEWEERNETRKPVALEREKLEHWEKIMTATTRIASIKPANLREAFELALTVTREHRRSWSLSDWEYAEFVVGELNTRKTEVLEKLNNGDKIKIAALQVEFATLKKSREAKDRYQEMREEQR</sequence>
<protein>
    <submittedName>
        <fullName evidence="2">Uncharacterized protein</fullName>
    </submittedName>
</protein>
<comment type="caution">
    <text evidence="2">The sequence shown here is derived from an EMBL/GenBank/DDBJ whole genome shotgun (WGS) entry which is preliminary data.</text>
</comment>
<keyword evidence="3" id="KW-1185">Reference proteome</keyword>